<evidence type="ECO:0000313" key="2">
    <source>
        <dbReference type="Proteomes" id="UP001168821"/>
    </source>
</evidence>
<protein>
    <submittedName>
        <fullName evidence="1">Uncharacterized protein</fullName>
    </submittedName>
</protein>
<name>A0AA38LZE3_9CUCU</name>
<comment type="caution">
    <text evidence="1">The sequence shown here is derived from an EMBL/GenBank/DDBJ whole genome shotgun (WGS) entry which is preliminary data.</text>
</comment>
<gene>
    <name evidence="1" type="ORF">Zmor_004429</name>
</gene>
<organism evidence="1 2">
    <name type="scientific">Zophobas morio</name>
    <dbReference type="NCBI Taxonomy" id="2755281"/>
    <lineage>
        <taxon>Eukaryota</taxon>
        <taxon>Metazoa</taxon>
        <taxon>Ecdysozoa</taxon>
        <taxon>Arthropoda</taxon>
        <taxon>Hexapoda</taxon>
        <taxon>Insecta</taxon>
        <taxon>Pterygota</taxon>
        <taxon>Neoptera</taxon>
        <taxon>Endopterygota</taxon>
        <taxon>Coleoptera</taxon>
        <taxon>Polyphaga</taxon>
        <taxon>Cucujiformia</taxon>
        <taxon>Tenebrionidae</taxon>
        <taxon>Zophobas</taxon>
    </lineage>
</organism>
<sequence>MTSDGIIPLTQTDLSKYTYEDPDNGVGFGTQYYLDENGNYVPFYRVNNIVLQLPKEIELSDELNNDQVVSIDADGNKTIHPFN</sequence>
<dbReference type="Proteomes" id="UP001168821">
    <property type="component" value="Unassembled WGS sequence"/>
</dbReference>
<dbReference type="AlphaFoldDB" id="A0AA38LZE3"/>
<dbReference type="EMBL" id="JALNTZ010001785">
    <property type="protein sequence ID" value="KAJ3623594.1"/>
    <property type="molecule type" value="Genomic_DNA"/>
</dbReference>
<keyword evidence="2" id="KW-1185">Reference proteome</keyword>
<evidence type="ECO:0000313" key="1">
    <source>
        <dbReference type="EMBL" id="KAJ3623594.1"/>
    </source>
</evidence>
<proteinExistence type="predicted"/>
<accession>A0AA38LZE3</accession>
<reference evidence="1" key="1">
    <citation type="journal article" date="2023" name="G3 (Bethesda)">
        <title>Whole genome assemblies of Zophobas morio and Tenebrio molitor.</title>
        <authorList>
            <person name="Kaur S."/>
            <person name="Stinson S.A."/>
            <person name="diCenzo G.C."/>
        </authorList>
    </citation>
    <scope>NUCLEOTIDE SEQUENCE</scope>
    <source>
        <strain evidence="1">QUZm001</strain>
    </source>
</reference>